<dbReference type="InterPro" id="IPR001064">
    <property type="entry name" value="Beta/gamma_crystallin"/>
</dbReference>
<evidence type="ECO:0000313" key="4">
    <source>
        <dbReference type="EMBL" id="CAD8049530.1"/>
    </source>
</evidence>
<protein>
    <recommendedName>
        <fullName evidence="3">Beta/gamma crystallin 'Greek key' domain-containing protein</fullName>
    </recommendedName>
</protein>
<name>A0A8S1K1Y2_9CILI</name>
<keyword evidence="5" id="KW-1185">Reference proteome</keyword>
<dbReference type="Proteomes" id="UP000692954">
    <property type="component" value="Unassembled WGS sequence"/>
</dbReference>
<evidence type="ECO:0000313" key="5">
    <source>
        <dbReference type="Proteomes" id="UP000692954"/>
    </source>
</evidence>
<feature type="domain" description="Beta/gamma crystallin 'Greek key'" evidence="3">
    <location>
        <begin position="206"/>
        <end position="264"/>
    </location>
</feature>
<organism evidence="4 5">
    <name type="scientific">Paramecium sonneborni</name>
    <dbReference type="NCBI Taxonomy" id="65129"/>
    <lineage>
        <taxon>Eukaryota</taxon>
        <taxon>Sar</taxon>
        <taxon>Alveolata</taxon>
        <taxon>Ciliophora</taxon>
        <taxon>Intramacronucleata</taxon>
        <taxon>Oligohymenophorea</taxon>
        <taxon>Peniculida</taxon>
        <taxon>Parameciidae</taxon>
        <taxon>Paramecium</taxon>
    </lineage>
</organism>
<reference evidence="4" key="1">
    <citation type="submission" date="2021-01" db="EMBL/GenBank/DDBJ databases">
        <authorList>
            <consortium name="Genoscope - CEA"/>
            <person name="William W."/>
        </authorList>
    </citation>
    <scope>NUCLEOTIDE SEQUENCE</scope>
</reference>
<feature type="compositionally biased region" description="Polar residues" evidence="1">
    <location>
        <begin position="295"/>
        <end position="306"/>
    </location>
</feature>
<evidence type="ECO:0000259" key="3">
    <source>
        <dbReference type="Pfam" id="PF00030"/>
    </source>
</evidence>
<feature type="chain" id="PRO_5035818649" description="Beta/gamma crystallin 'Greek key' domain-containing protein" evidence="2">
    <location>
        <begin position="16"/>
        <end position="306"/>
    </location>
</feature>
<feature type="signal peptide" evidence="2">
    <location>
        <begin position="1"/>
        <end position="15"/>
    </location>
</feature>
<dbReference type="OrthoDB" id="300232at2759"/>
<dbReference type="EMBL" id="CAJJDN010000004">
    <property type="protein sequence ID" value="CAD8049530.1"/>
    <property type="molecule type" value="Genomic_DNA"/>
</dbReference>
<dbReference type="AlphaFoldDB" id="A0A8S1K1Y2"/>
<proteinExistence type="predicted"/>
<evidence type="ECO:0000256" key="2">
    <source>
        <dbReference type="SAM" id="SignalP"/>
    </source>
</evidence>
<dbReference type="Pfam" id="PF00030">
    <property type="entry name" value="Crystall"/>
    <property type="match status" value="1"/>
</dbReference>
<sequence length="306" mass="35167">MKIVLIALLIGLVFSQNQELSEIQENPIPTLVYETTNEESQQIQQHQQLQGYIDIDGHFVSNQVENTQNIISETVGQTNKEQNKNSQMNISDNSNNLQATTLEEQQQQLVSTKAELDPILDMENSIPYEFPEDTQVQEEQKDQNDDNHYLSASLELPIRNENQVYDSLGNQIDSYDGMRTYLALDTAEQDDNQANINLQAKQEDCIVIYSKCDFQGDSLPICESLKEVEDFQYDIKSIYLPEGYQMTIYSEENYQGQQVTYQESQKCLTQAISLAQIIGRQTLQNKNKNQDQNQSILTSNLRNRQQ</sequence>
<comment type="caution">
    <text evidence="4">The sequence shown here is derived from an EMBL/GenBank/DDBJ whole genome shotgun (WGS) entry which is preliminary data.</text>
</comment>
<feature type="region of interest" description="Disordered" evidence="1">
    <location>
        <begin position="286"/>
        <end position="306"/>
    </location>
</feature>
<keyword evidence="2" id="KW-0732">Signal</keyword>
<gene>
    <name evidence="4" type="ORF">PSON_ATCC_30995.1.T0040184</name>
</gene>
<evidence type="ECO:0000256" key="1">
    <source>
        <dbReference type="SAM" id="MobiDB-lite"/>
    </source>
</evidence>
<accession>A0A8S1K1Y2</accession>